<dbReference type="EMBL" id="DF968182">
    <property type="protein sequence ID" value="GAP43746.1"/>
    <property type="molecule type" value="Genomic_DNA"/>
</dbReference>
<dbReference type="RefSeq" id="WP_062041371.1">
    <property type="nucleotide sequence ID" value="NZ_DF968182.1"/>
</dbReference>
<dbReference type="Proteomes" id="UP000053091">
    <property type="component" value="Unassembled WGS sequence"/>
</dbReference>
<name>A0A0S7BZT3_9BACT</name>
<evidence type="ECO:0008006" key="3">
    <source>
        <dbReference type="Google" id="ProtNLM"/>
    </source>
</evidence>
<dbReference type="SUPFAM" id="SSF52266">
    <property type="entry name" value="SGNH hydrolase"/>
    <property type="match status" value="1"/>
</dbReference>
<gene>
    <name evidence="1" type="ORF">TBC1_111904</name>
</gene>
<sequence>MDRQKQFFRNALIFLLLTLAVNAVLNAVYDRTMIYHRLNRNQDRQFEEYNDTLTFLMLGNSHDMINPAITGNSFNYASPGEVYTQTYYKLKYILEKTGKAPEYAVLSVDPANFSPKAENTLKFDGYWRKYVDYPALARETGDYDYYIKWFTGRFCAYIGNYKFIYMSVLFRDADFTQVKNGYRPPRDYRNFAEEPDRNALGLERATSYLAGYGNKPDKGPETYFRKILSLCRDYGITPVLVRMPLTDEYLMHARKLVDLDNLDRQIEEIAGEVSGNYILLDFREALSGRPELFFNADHVNPRGADIVSEKFRARMQAHINP</sequence>
<evidence type="ECO:0000313" key="1">
    <source>
        <dbReference type="EMBL" id="GAP43746.1"/>
    </source>
</evidence>
<protein>
    <recommendedName>
        <fullName evidence="3">SGNH/GDSL hydrolase family protein</fullName>
    </recommendedName>
</protein>
<accession>A0A0S7BZT3</accession>
<reference evidence="1" key="1">
    <citation type="journal article" date="2015" name="Genome Announc.">
        <title>Draft Genome Sequence of Bacteroidales Strain TBC1, a Novel Isolate from a Methanogenic Wastewater Treatment System.</title>
        <authorList>
            <person name="Tourlousse D.M."/>
            <person name="Matsuura N."/>
            <person name="Sun L."/>
            <person name="Toyonaga M."/>
            <person name="Kuroda K."/>
            <person name="Ohashi A."/>
            <person name="Cruz R."/>
            <person name="Yamaguchi T."/>
            <person name="Sekiguchi Y."/>
        </authorList>
    </citation>
    <scope>NUCLEOTIDE SEQUENCE [LARGE SCALE GENOMIC DNA]</scope>
    <source>
        <strain evidence="1">TBC1</strain>
    </source>
</reference>
<dbReference type="OrthoDB" id="9816001at2"/>
<keyword evidence="2" id="KW-1185">Reference proteome</keyword>
<evidence type="ECO:0000313" key="2">
    <source>
        <dbReference type="Proteomes" id="UP000053091"/>
    </source>
</evidence>
<dbReference type="STRING" id="1678841.TBC1_111904"/>
<organism evidence="1">
    <name type="scientific">Lentimicrobium saccharophilum</name>
    <dbReference type="NCBI Taxonomy" id="1678841"/>
    <lineage>
        <taxon>Bacteria</taxon>
        <taxon>Pseudomonadati</taxon>
        <taxon>Bacteroidota</taxon>
        <taxon>Bacteroidia</taxon>
        <taxon>Bacteroidales</taxon>
        <taxon>Lentimicrobiaceae</taxon>
        <taxon>Lentimicrobium</taxon>
    </lineage>
</organism>
<proteinExistence type="predicted"/>
<dbReference type="AlphaFoldDB" id="A0A0S7BZT3"/>